<keyword evidence="1" id="KW-0472">Membrane</keyword>
<feature type="transmembrane region" description="Helical" evidence="1">
    <location>
        <begin position="65"/>
        <end position="87"/>
    </location>
</feature>
<dbReference type="AlphaFoldDB" id="A0A1A8XB98"/>
<accession>A0A1A8XB98</accession>
<reference evidence="3" key="1">
    <citation type="submission" date="2016-05" db="EMBL/GenBank/DDBJ databases">
        <authorList>
            <person name="Naeem Raeece"/>
        </authorList>
    </citation>
    <scope>NUCLEOTIDE SEQUENCE [LARGE SCALE GENOMIC DNA]</scope>
</reference>
<dbReference type="Proteomes" id="UP000078546">
    <property type="component" value="Unassembled WGS sequence"/>
</dbReference>
<dbReference type="EMBL" id="FLQV01002884">
    <property type="protein sequence ID" value="SBT01925.1"/>
    <property type="molecule type" value="Genomic_DNA"/>
</dbReference>
<proteinExistence type="predicted"/>
<evidence type="ECO:0000313" key="3">
    <source>
        <dbReference type="Proteomes" id="UP000078546"/>
    </source>
</evidence>
<evidence type="ECO:0000256" key="1">
    <source>
        <dbReference type="SAM" id="Phobius"/>
    </source>
</evidence>
<evidence type="ECO:0000313" key="2">
    <source>
        <dbReference type="EMBL" id="SBT01925.1"/>
    </source>
</evidence>
<sequence>MQKNFIDLEEIINKIDNFYASLYSEVEKPDIEFSVENARRYEMCSLVCQTCNDLEKSGTMCNFKYFHILLIIGATLFGTLLICYSLLRFSAVASLTNTKFDKKKKNYK</sequence>
<gene>
    <name evidence="2" type="ORF">POVCU1_070930</name>
</gene>
<protein>
    <submittedName>
        <fullName evidence="2">Uncharacterized protein</fullName>
    </submittedName>
</protein>
<keyword evidence="1" id="KW-1133">Transmembrane helix</keyword>
<organism evidence="2 3">
    <name type="scientific">Plasmodium ovale curtisi</name>
    <dbReference type="NCBI Taxonomy" id="864141"/>
    <lineage>
        <taxon>Eukaryota</taxon>
        <taxon>Sar</taxon>
        <taxon>Alveolata</taxon>
        <taxon>Apicomplexa</taxon>
        <taxon>Aconoidasida</taxon>
        <taxon>Haemosporida</taxon>
        <taxon>Plasmodiidae</taxon>
        <taxon>Plasmodium</taxon>
        <taxon>Plasmodium (Plasmodium)</taxon>
    </lineage>
</organism>
<name>A0A1A8XB98_PLAOA</name>
<keyword evidence="1" id="KW-0812">Transmembrane</keyword>